<reference evidence="11" key="1">
    <citation type="journal article" date="2020" name="Stud. Mycol.">
        <title>101 Dothideomycetes genomes: a test case for predicting lifestyles and emergence of pathogens.</title>
        <authorList>
            <person name="Haridas S."/>
            <person name="Albert R."/>
            <person name="Binder M."/>
            <person name="Bloem J."/>
            <person name="Labutti K."/>
            <person name="Salamov A."/>
            <person name="Andreopoulos B."/>
            <person name="Baker S."/>
            <person name="Barry K."/>
            <person name="Bills G."/>
            <person name="Bluhm B."/>
            <person name="Cannon C."/>
            <person name="Castanera R."/>
            <person name="Culley D."/>
            <person name="Daum C."/>
            <person name="Ezra D."/>
            <person name="Gonzalez J."/>
            <person name="Henrissat B."/>
            <person name="Kuo A."/>
            <person name="Liang C."/>
            <person name="Lipzen A."/>
            <person name="Lutzoni F."/>
            <person name="Magnuson J."/>
            <person name="Mondo S."/>
            <person name="Nolan M."/>
            <person name="Ohm R."/>
            <person name="Pangilinan J."/>
            <person name="Park H.-J."/>
            <person name="Ramirez L."/>
            <person name="Alfaro M."/>
            <person name="Sun H."/>
            <person name="Tritt A."/>
            <person name="Yoshinaga Y."/>
            <person name="Zwiers L.-H."/>
            <person name="Turgeon B."/>
            <person name="Goodwin S."/>
            <person name="Spatafora J."/>
            <person name="Crous P."/>
            <person name="Grigoriev I."/>
        </authorList>
    </citation>
    <scope>NUCLEOTIDE SEQUENCE</scope>
    <source>
        <strain evidence="11">CBS 121739</strain>
    </source>
</reference>
<evidence type="ECO:0000256" key="1">
    <source>
        <dbReference type="ARBA" id="ARBA00004194"/>
    </source>
</evidence>
<evidence type="ECO:0000256" key="5">
    <source>
        <dbReference type="ARBA" id="ARBA00022692"/>
    </source>
</evidence>
<dbReference type="PANTHER" id="PTHR31834:SF1">
    <property type="entry name" value="INITIATION-SPECIFIC ALPHA-1,6-MANNOSYLTRANSFERASE"/>
    <property type="match status" value="1"/>
</dbReference>
<keyword evidence="4" id="KW-0808">Transferase</keyword>
<evidence type="ECO:0000256" key="2">
    <source>
        <dbReference type="ARBA" id="ARBA00009003"/>
    </source>
</evidence>
<keyword evidence="12" id="KW-1185">Reference proteome</keyword>
<dbReference type="EMBL" id="ML996573">
    <property type="protein sequence ID" value="KAF2757813.1"/>
    <property type="molecule type" value="Genomic_DNA"/>
</dbReference>
<keyword evidence="3" id="KW-0328">Glycosyltransferase</keyword>
<dbReference type="PANTHER" id="PTHR31834">
    <property type="entry name" value="INITIATION-SPECIFIC ALPHA-1,6-MANNOSYLTRANSFERASE"/>
    <property type="match status" value="1"/>
</dbReference>
<dbReference type="Proteomes" id="UP000799437">
    <property type="component" value="Unassembled WGS sequence"/>
</dbReference>
<comment type="similarity">
    <text evidence="2">Belongs to the glycosyltransferase 32 family.</text>
</comment>
<dbReference type="InterPro" id="IPR007577">
    <property type="entry name" value="GlycoTrfase_DXD_sugar-bd_CS"/>
</dbReference>
<evidence type="ECO:0008006" key="13">
    <source>
        <dbReference type="Google" id="ProtNLM"/>
    </source>
</evidence>
<keyword evidence="9" id="KW-0472">Membrane</keyword>
<dbReference type="FunFam" id="3.90.550.20:FF:000002">
    <property type="entry name" value="Initiation-specific alpha-1,6-mannosyltransferase"/>
    <property type="match status" value="1"/>
</dbReference>
<evidence type="ECO:0000256" key="6">
    <source>
        <dbReference type="ARBA" id="ARBA00022968"/>
    </source>
</evidence>
<dbReference type="Gene3D" id="3.90.550.20">
    <property type="match status" value="1"/>
</dbReference>
<organism evidence="11 12">
    <name type="scientific">Pseudovirgaria hyperparasitica</name>
    <dbReference type="NCBI Taxonomy" id="470096"/>
    <lineage>
        <taxon>Eukaryota</taxon>
        <taxon>Fungi</taxon>
        <taxon>Dikarya</taxon>
        <taxon>Ascomycota</taxon>
        <taxon>Pezizomycotina</taxon>
        <taxon>Dothideomycetes</taxon>
        <taxon>Dothideomycetes incertae sedis</taxon>
        <taxon>Acrospermales</taxon>
        <taxon>Acrospermaceae</taxon>
        <taxon>Pseudovirgaria</taxon>
    </lineage>
</organism>
<dbReference type="SUPFAM" id="SSF53448">
    <property type="entry name" value="Nucleotide-diphospho-sugar transferases"/>
    <property type="match status" value="1"/>
</dbReference>
<sequence length="387" mass="43719">MITSKRVALVVVAILTILFFLHSLRSSSPQHSPSDQLPKFVTSTRSSASQLKEDLRASMVEASRFATGKGSAAESLKLSSLQNPLKGLGTRSLREQLEYQFPYDPQSNFPAYIWQTWKHDPSEVSFEEEFRENEISWTQLHPGFVHEVITDDIAVHLLRHLYASLPDVLAAYHALPLPILKADFFRYLILLARGGIYSDIDTAALKPATDWVPAKIPRDSFGMIIGIEADPDRDDWADWYSRRIQFCQWTIQSKPGHPILRDVVANITEETLLRRDRGRLSRDHRGIVDFTGPALWTDIIFKYFNNPSVFDMSTSQGSVTWQHFTRITSAKKVGDVIVLPITSFSPGVKQMGAGEDDDDMAFVKHHFEGTLDDPFTPESLDTINILA</sequence>
<dbReference type="GO" id="GO:0000136">
    <property type="term" value="C:mannan polymerase complex"/>
    <property type="evidence" value="ECO:0007669"/>
    <property type="project" value="TreeGrafter"/>
</dbReference>
<name>A0A6A6W5D5_9PEZI</name>
<dbReference type="InterPro" id="IPR039367">
    <property type="entry name" value="Och1-like"/>
</dbReference>
<gene>
    <name evidence="11" type="ORF">EJ05DRAFT_532171</name>
</gene>
<dbReference type="Pfam" id="PF04488">
    <property type="entry name" value="Gly_transf_sug"/>
    <property type="match status" value="1"/>
</dbReference>
<proteinExistence type="inferred from homology"/>
<evidence type="ECO:0000256" key="7">
    <source>
        <dbReference type="ARBA" id="ARBA00022989"/>
    </source>
</evidence>
<dbReference type="GeneID" id="54490116"/>
<evidence type="ECO:0000256" key="8">
    <source>
        <dbReference type="ARBA" id="ARBA00023034"/>
    </source>
</evidence>
<dbReference type="GO" id="GO:0006487">
    <property type="term" value="P:protein N-linked glycosylation"/>
    <property type="evidence" value="ECO:0007669"/>
    <property type="project" value="TreeGrafter"/>
</dbReference>
<comment type="subcellular location">
    <subcellularLocation>
        <location evidence="10">Endomembrane system</location>
        <topology evidence="10">Single-pass type II membrane protein</topology>
    </subcellularLocation>
    <subcellularLocation>
        <location evidence="1">Golgi apparatus membrane</location>
        <topology evidence="1">Single-pass membrane protein</topology>
    </subcellularLocation>
</comment>
<evidence type="ECO:0000313" key="12">
    <source>
        <dbReference type="Proteomes" id="UP000799437"/>
    </source>
</evidence>
<evidence type="ECO:0000256" key="10">
    <source>
        <dbReference type="ARBA" id="ARBA00060399"/>
    </source>
</evidence>
<dbReference type="AlphaFoldDB" id="A0A6A6W5D5"/>
<evidence type="ECO:0000256" key="4">
    <source>
        <dbReference type="ARBA" id="ARBA00022679"/>
    </source>
</evidence>
<dbReference type="InterPro" id="IPR029044">
    <property type="entry name" value="Nucleotide-diphossugar_trans"/>
</dbReference>
<keyword evidence="8" id="KW-0333">Golgi apparatus</keyword>
<keyword evidence="5" id="KW-0812">Transmembrane</keyword>
<keyword evidence="7" id="KW-1133">Transmembrane helix</keyword>
<evidence type="ECO:0000256" key="9">
    <source>
        <dbReference type="ARBA" id="ARBA00023136"/>
    </source>
</evidence>
<dbReference type="RefSeq" id="XP_033600264.1">
    <property type="nucleotide sequence ID" value="XM_033749062.1"/>
</dbReference>
<dbReference type="GO" id="GO:0000009">
    <property type="term" value="F:alpha-1,6-mannosyltransferase activity"/>
    <property type="evidence" value="ECO:0007669"/>
    <property type="project" value="InterPro"/>
</dbReference>
<protein>
    <recommendedName>
        <fullName evidence="13">Initiation-specific alpha-1,6-mannosyltransferase</fullName>
    </recommendedName>
</protein>
<accession>A0A6A6W5D5</accession>
<dbReference type="OrthoDB" id="411251at2759"/>
<evidence type="ECO:0000256" key="3">
    <source>
        <dbReference type="ARBA" id="ARBA00022676"/>
    </source>
</evidence>
<keyword evidence="6" id="KW-0735">Signal-anchor</keyword>
<evidence type="ECO:0000313" key="11">
    <source>
        <dbReference type="EMBL" id="KAF2757813.1"/>
    </source>
</evidence>